<evidence type="ECO:0000313" key="3">
    <source>
        <dbReference type="Proteomes" id="UP000591941"/>
    </source>
</evidence>
<dbReference type="RefSeq" id="WP_159822596.1">
    <property type="nucleotide sequence ID" value="NZ_CABWNB010000002.1"/>
</dbReference>
<dbReference type="EMBL" id="JACHHI010000003">
    <property type="protein sequence ID" value="MBB6477649.1"/>
    <property type="molecule type" value="Genomic_DNA"/>
</dbReference>
<organism evidence="2 3">
    <name type="scientific">Negativicoccus succinicivorans</name>
    <dbReference type="NCBI Taxonomy" id="620903"/>
    <lineage>
        <taxon>Bacteria</taxon>
        <taxon>Bacillati</taxon>
        <taxon>Bacillota</taxon>
        <taxon>Negativicutes</taxon>
        <taxon>Veillonellales</taxon>
        <taxon>Veillonellaceae</taxon>
        <taxon>Negativicoccus</taxon>
    </lineage>
</organism>
<dbReference type="Proteomes" id="UP000591941">
    <property type="component" value="Unassembled WGS sequence"/>
</dbReference>
<dbReference type="Gene3D" id="6.10.140.1430">
    <property type="match status" value="1"/>
</dbReference>
<dbReference type="OrthoDB" id="1631981at2"/>
<dbReference type="GeneID" id="93485948"/>
<proteinExistence type="predicted"/>
<gene>
    <name evidence="2" type="ORF">HNR45_000682</name>
</gene>
<dbReference type="InterPro" id="IPR050163">
    <property type="entry name" value="Apolipoprotein_A1/A4/E"/>
</dbReference>
<feature type="region of interest" description="Disordered" evidence="1">
    <location>
        <begin position="319"/>
        <end position="411"/>
    </location>
</feature>
<dbReference type="SUPFAM" id="SSF58113">
    <property type="entry name" value="Apolipoprotein A-I"/>
    <property type="match status" value="1"/>
</dbReference>
<dbReference type="PANTHER" id="PTHR18976">
    <property type="entry name" value="APOLIPOPROTEIN"/>
    <property type="match status" value="1"/>
</dbReference>
<accession>A0A841R3N0</accession>
<dbReference type="AlphaFoldDB" id="A0A841R3N0"/>
<reference evidence="2 3" key="1">
    <citation type="submission" date="2020-08" db="EMBL/GenBank/DDBJ databases">
        <title>Genomic Encyclopedia of Type Strains, Phase IV (KMG-IV): sequencing the most valuable type-strain genomes for metagenomic binning, comparative biology and taxonomic classification.</title>
        <authorList>
            <person name="Goeker M."/>
        </authorList>
    </citation>
    <scope>NUCLEOTIDE SEQUENCE [LARGE SCALE GENOMIC DNA]</scope>
    <source>
        <strain evidence="2 3">DSM 21255</strain>
    </source>
</reference>
<dbReference type="PANTHER" id="PTHR18976:SF34">
    <property type="entry name" value="LIPID-BINDING PROTEIN"/>
    <property type="match status" value="1"/>
</dbReference>
<comment type="caution">
    <text evidence="2">The sequence shown here is derived from an EMBL/GenBank/DDBJ whole genome shotgun (WGS) entry which is preliminary data.</text>
</comment>
<keyword evidence="3" id="KW-1185">Reference proteome</keyword>
<name>A0A841R3N0_9FIRM</name>
<evidence type="ECO:0000256" key="1">
    <source>
        <dbReference type="SAM" id="MobiDB-lite"/>
    </source>
</evidence>
<sequence length="411" mass="45199">MSKDKRKIKNPEHEDIRPTAQAQEDVEKLGAHVPAPQVETKPVAPEAPVVHDERDLEAENLIRWGAARAGVISMTPFLGGIALMANEVYMISRLAKVYDVNLSDRTIMSFLGAFGARVVGSIAAMMIPIPGVGLPVAVSVTYGVGRVAQSWIKDGLPLDIKPYVEKFEDLKQEGREKVEEIANDVKKDEPLGDETQDFMEDYAGQAKVHKFLGTADKALTELLLTFGVSQAQIDDKKALAKGIFEVTKDTAGELAVELKERVNEASADAKLRAELLKDQAQQKADEVKEKSVDWQAKAEDKVAELKDRVQEKAAKAKEKAAEVKEGAADKAAELKDRVQEKAAESKEKAAEAKEDAADKAEELKDRVQEKAEEAKEKAAEAKEEAADKAETFKDKVEARTEEIKKEQKDQK</sequence>
<feature type="region of interest" description="Disordered" evidence="1">
    <location>
        <begin position="1"/>
        <end position="25"/>
    </location>
</feature>
<protein>
    <submittedName>
        <fullName evidence="2">Uncharacterized protein (DUF697 family)</fullName>
    </submittedName>
</protein>
<evidence type="ECO:0000313" key="2">
    <source>
        <dbReference type="EMBL" id="MBB6477649.1"/>
    </source>
</evidence>
<feature type="compositionally biased region" description="Basic and acidic residues" evidence="1">
    <location>
        <begin position="1"/>
        <end position="17"/>
    </location>
</feature>